<dbReference type="RefSeq" id="XP_046019382.1">
    <property type="nucleotide sequence ID" value="XM_046152524.1"/>
</dbReference>
<dbReference type="AlphaFoldDB" id="A0A9P8YGK3"/>
<evidence type="ECO:0000256" key="1">
    <source>
        <dbReference type="SAM" id="MobiDB-lite"/>
    </source>
</evidence>
<feature type="compositionally biased region" description="Basic and acidic residues" evidence="1">
    <location>
        <begin position="384"/>
        <end position="402"/>
    </location>
</feature>
<evidence type="ECO:0000313" key="3">
    <source>
        <dbReference type="EMBL" id="KAH7041327.1"/>
    </source>
</evidence>
<dbReference type="OrthoDB" id="427280at2759"/>
<evidence type="ECO:0008006" key="5">
    <source>
        <dbReference type="Google" id="ProtNLM"/>
    </source>
</evidence>
<sequence length="491" mass="52365">MVRSTTGRFLSLPVALLFSSVAHAWDHLDHDTFSQTVQAHDVAVVACPGNSALKEEWDLVKTQTSVPLLSVGCLAQGEQQPVLCSSQSVDDPANLPVISMLERGQLKTVYPGPRRASAITQWINRAKHTTPTVELTSSSLTVFKTADEAACVAFLPKPEPTTSSDNEDDDGGDGTVLTTTQSAAAGLLQEHWAYIAESTTLGGRVSMAKLVDPTSQVLAAEGIPHVPAIKCWKNPEGTGGGSAEDAAAGVLKNNPYVKTNKWLSGGAGGAKGDSSKTLSGAAARDATVQQLEQFVVDATRPVIGELTAANHGEYLNRGKPIIYIFASTEAERAALRKQLSGSAITYADSLSIVTVDPFAFPRLQSQLGLHDNNGDDDTSPVKGVAEEHGREEGEVGREEKKKTGATVATPGNPVGVLVQLWSGNIWHYPPGAGFTVKELMGWGLKVKLGAVKPHREADVDWIWPPARRAEYLAEQERSKEAEGDRGRHDEL</sequence>
<dbReference type="Gene3D" id="3.40.30.10">
    <property type="entry name" value="Glutaredoxin"/>
    <property type="match status" value="1"/>
</dbReference>
<comment type="caution">
    <text evidence="3">The sequence shown here is derived from an EMBL/GenBank/DDBJ whole genome shotgun (WGS) entry which is preliminary data.</text>
</comment>
<feature type="chain" id="PRO_5040479904" description="Protein disulfide-isomerase" evidence="2">
    <location>
        <begin position="25"/>
        <end position="491"/>
    </location>
</feature>
<proteinExistence type="predicted"/>
<keyword evidence="2" id="KW-0732">Signal</keyword>
<dbReference type="Proteomes" id="UP000756346">
    <property type="component" value="Unassembled WGS sequence"/>
</dbReference>
<accession>A0A9P8YGK3</accession>
<dbReference type="EMBL" id="JAGTJQ010000001">
    <property type="protein sequence ID" value="KAH7041327.1"/>
    <property type="molecule type" value="Genomic_DNA"/>
</dbReference>
<dbReference type="GeneID" id="70182070"/>
<gene>
    <name evidence="3" type="ORF">B0I36DRAFT_312591</name>
</gene>
<keyword evidence="4" id="KW-1185">Reference proteome</keyword>
<evidence type="ECO:0000313" key="4">
    <source>
        <dbReference type="Proteomes" id="UP000756346"/>
    </source>
</evidence>
<feature type="region of interest" description="Disordered" evidence="1">
    <location>
        <begin position="155"/>
        <end position="177"/>
    </location>
</feature>
<reference evidence="3" key="1">
    <citation type="journal article" date="2021" name="Nat. Commun.">
        <title>Genetic determinants of endophytism in the Arabidopsis root mycobiome.</title>
        <authorList>
            <person name="Mesny F."/>
            <person name="Miyauchi S."/>
            <person name="Thiergart T."/>
            <person name="Pickel B."/>
            <person name="Atanasova L."/>
            <person name="Karlsson M."/>
            <person name="Huettel B."/>
            <person name="Barry K.W."/>
            <person name="Haridas S."/>
            <person name="Chen C."/>
            <person name="Bauer D."/>
            <person name="Andreopoulos W."/>
            <person name="Pangilinan J."/>
            <person name="LaButti K."/>
            <person name="Riley R."/>
            <person name="Lipzen A."/>
            <person name="Clum A."/>
            <person name="Drula E."/>
            <person name="Henrissat B."/>
            <person name="Kohler A."/>
            <person name="Grigoriev I.V."/>
            <person name="Martin F.M."/>
            <person name="Hacquard S."/>
        </authorList>
    </citation>
    <scope>NUCLEOTIDE SEQUENCE</scope>
    <source>
        <strain evidence="3">MPI-CAGE-CH-0230</strain>
    </source>
</reference>
<dbReference type="Pfam" id="PF13848">
    <property type="entry name" value="Thioredoxin_6"/>
    <property type="match status" value="1"/>
</dbReference>
<evidence type="ECO:0000256" key="2">
    <source>
        <dbReference type="SAM" id="SignalP"/>
    </source>
</evidence>
<feature type="region of interest" description="Disordered" evidence="1">
    <location>
        <begin position="472"/>
        <end position="491"/>
    </location>
</feature>
<feature type="signal peptide" evidence="2">
    <location>
        <begin position="1"/>
        <end position="24"/>
    </location>
</feature>
<organism evidence="3 4">
    <name type="scientific">Microdochium trichocladiopsis</name>
    <dbReference type="NCBI Taxonomy" id="1682393"/>
    <lineage>
        <taxon>Eukaryota</taxon>
        <taxon>Fungi</taxon>
        <taxon>Dikarya</taxon>
        <taxon>Ascomycota</taxon>
        <taxon>Pezizomycotina</taxon>
        <taxon>Sordariomycetes</taxon>
        <taxon>Xylariomycetidae</taxon>
        <taxon>Xylariales</taxon>
        <taxon>Microdochiaceae</taxon>
        <taxon>Microdochium</taxon>
    </lineage>
</organism>
<feature type="region of interest" description="Disordered" evidence="1">
    <location>
        <begin position="368"/>
        <end position="408"/>
    </location>
</feature>
<protein>
    <recommendedName>
        <fullName evidence="5">Protein disulfide-isomerase</fullName>
    </recommendedName>
</protein>
<name>A0A9P8YGK3_9PEZI</name>